<dbReference type="Pfam" id="PF00148">
    <property type="entry name" value="Oxidored_nitro"/>
    <property type="match status" value="1"/>
</dbReference>
<proteinExistence type="predicted"/>
<dbReference type="AlphaFoldDB" id="B9E446"/>
<organism evidence="2 3">
    <name type="scientific">Clostridium kluyveri (strain NBRC 12016)</name>
    <dbReference type="NCBI Taxonomy" id="583346"/>
    <lineage>
        <taxon>Bacteria</taxon>
        <taxon>Bacillati</taxon>
        <taxon>Bacillota</taxon>
        <taxon>Clostridia</taxon>
        <taxon>Eubacteriales</taxon>
        <taxon>Clostridiaceae</taxon>
        <taxon>Clostridium</taxon>
    </lineage>
</organism>
<dbReference type="Proteomes" id="UP000007969">
    <property type="component" value="Chromosome"/>
</dbReference>
<dbReference type="HOGENOM" id="CLU_025876_4_1_9"/>
<dbReference type="PANTHER" id="PTHR42956:SF1">
    <property type="entry name" value="NITROGENASE IRON-MOLYBDENUM COFACTOR BIOSYNTHESIS PROTEIN NIFE"/>
    <property type="match status" value="1"/>
</dbReference>
<evidence type="ECO:0000259" key="1">
    <source>
        <dbReference type="Pfam" id="PF00148"/>
    </source>
</evidence>
<protein>
    <recommendedName>
        <fullName evidence="1">Nitrogenase/oxidoreductase component 1 domain-containing protein</fullName>
    </recommendedName>
</protein>
<dbReference type="CDD" id="cd00316">
    <property type="entry name" value="Oxidoreductase_nitrogenase"/>
    <property type="match status" value="1"/>
</dbReference>
<dbReference type="InterPro" id="IPR049939">
    <property type="entry name" value="NifE-like"/>
</dbReference>
<evidence type="ECO:0000313" key="2">
    <source>
        <dbReference type="EMBL" id="BAH07271.1"/>
    </source>
</evidence>
<reference evidence="3" key="1">
    <citation type="submission" date="2005-09" db="EMBL/GenBank/DDBJ databases">
        <title>Complete genome sequence of Clostridium kluyveri and comparative genomics of Clostridia species.</title>
        <authorList>
            <person name="Inui M."/>
            <person name="Nonaka H."/>
            <person name="Shinoda Y."/>
            <person name="Ikenaga Y."/>
            <person name="Abe M."/>
            <person name="Naito K."/>
            <person name="Vertes A.A."/>
            <person name="Yukawa H."/>
        </authorList>
    </citation>
    <scope>NUCLEOTIDE SEQUENCE [LARGE SCALE GENOMIC DNA]</scope>
    <source>
        <strain evidence="3">NBRC 12016</strain>
    </source>
</reference>
<dbReference type="SUPFAM" id="SSF53807">
    <property type="entry name" value="Helical backbone' metal receptor"/>
    <property type="match status" value="1"/>
</dbReference>
<accession>B9E446</accession>
<evidence type="ECO:0000313" key="3">
    <source>
        <dbReference type="Proteomes" id="UP000007969"/>
    </source>
</evidence>
<sequence length="405" mass="45837">MGYSLAAERGENEMNCDSECRLFGAYRVVISIKDSVILIHSTVGCNWGTLAFHISSKISDIRQTSTVIYEEEIVNGGEKILEEALENIVKLYEAQVIYVITGCIPEILNDDALNVINRFKKKNNLENIFLLNEPGFNDAGIRGMKSAFKLLIDEMMPREIIKNSINLIGFFSDDYKVDSDLINIENMLEDFIYINSVFPYDSYENIMKVPSAVVNVVLDGFQFVGEMLKEKFGTPYITVSYPYGITGSRIFINKILAALSIEVHENFNEKEALSLELLNELHSFIDTFMGMPVAVLGDKVRIYGLKKFLEAELGMVVDVLIDTEQKKDREKIRDEVVSSNSVMIFGSSFERGLANELDIPFLQYTYPVFDKISISKSGYAGVEGMSFLVEDILNLAYFYKLIAKY</sequence>
<dbReference type="InterPro" id="IPR000510">
    <property type="entry name" value="Nase/OxRdtase_comp1"/>
</dbReference>
<dbReference type="EMBL" id="AP009049">
    <property type="protein sequence ID" value="BAH07271.1"/>
    <property type="molecule type" value="Genomic_DNA"/>
</dbReference>
<feature type="domain" description="Nitrogenase/oxidoreductase component 1" evidence="1">
    <location>
        <begin position="20"/>
        <end position="395"/>
    </location>
</feature>
<name>B9E446_CLOK1</name>
<dbReference type="Gene3D" id="3.40.50.1980">
    <property type="entry name" value="Nitrogenase molybdenum iron protein domain"/>
    <property type="match status" value="3"/>
</dbReference>
<dbReference type="KEGG" id="ckr:CKR_2220"/>
<dbReference type="PANTHER" id="PTHR42956">
    <property type="entry name" value="NITROGENASE IRON-MOLYBDENUM COFACTOR BIOSYNTHESIS PROTEIN NIFE"/>
    <property type="match status" value="1"/>
</dbReference>
<gene>
    <name evidence="2" type="ordered locus">CKR_2220</name>
</gene>
<dbReference type="GO" id="GO:0016491">
    <property type="term" value="F:oxidoreductase activity"/>
    <property type="evidence" value="ECO:0007669"/>
    <property type="project" value="InterPro"/>
</dbReference>